<evidence type="ECO:0000256" key="2">
    <source>
        <dbReference type="ARBA" id="ARBA00022840"/>
    </source>
</evidence>
<dbReference type="PANTHER" id="PTHR46049">
    <property type="entry name" value="AGAP003327-PA"/>
    <property type="match status" value="1"/>
</dbReference>
<dbReference type="InterPro" id="IPR036961">
    <property type="entry name" value="Kinesin_motor_dom_sf"/>
</dbReference>
<dbReference type="InterPro" id="IPR027417">
    <property type="entry name" value="P-loop_NTPase"/>
</dbReference>
<name>A0ABN8PMX4_9CNID</name>
<comment type="similarity">
    <text evidence="5">Belongs to the TRAFAC class myosin-kinesin ATPase superfamily. Myosin family.</text>
</comment>
<dbReference type="SUPFAM" id="SSF52540">
    <property type="entry name" value="P-loop containing nucleoside triphosphate hydrolases"/>
    <property type="match status" value="1"/>
</dbReference>
<dbReference type="EMBL" id="CALNXI010000925">
    <property type="protein sequence ID" value="CAH3147197.1"/>
    <property type="molecule type" value="Genomic_DNA"/>
</dbReference>
<keyword evidence="4 5" id="KW-0505">Motor protein</keyword>
<accession>A0ABN8PMX4</accession>
<dbReference type="Pfam" id="PF18597">
    <property type="entry name" value="SH3_19"/>
    <property type="match status" value="1"/>
</dbReference>
<keyword evidence="3 5" id="KW-0518">Myosin</keyword>
<evidence type="ECO:0000313" key="8">
    <source>
        <dbReference type="Proteomes" id="UP001159427"/>
    </source>
</evidence>
<comment type="caution">
    <text evidence="5">Lacks conserved residue(s) required for the propagation of feature annotation.</text>
</comment>
<evidence type="ECO:0000256" key="3">
    <source>
        <dbReference type="ARBA" id="ARBA00023123"/>
    </source>
</evidence>
<organism evidence="7 8">
    <name type="scientific">Porites evermanni</name>
    <dbReference type="NCBI Taxonomy" id="104178"/>
    <lineage>
        <taxon>Eukaryota</taxon>
        <taxon>Metazoa</taxon>
        <taxon>Cnidaria</taxon>
        <taxon>Anthozoa</taxon>
        <taxon>Hexacorallia</taxon>
        <taxon>Scleractinia</taxon>
        <taxon>Fungiina</taxon>
        <taxon>Poritidae</taxon>
        <taxon>Porites</taxon>
    </lineage>
</organism>
<evidence type="ECO:0000313" key="7">
    <source>
        <dbReference type="EMBL" id="CAH3147197.1"/>
    </source>
</evidence>
<evidence type="ECO:0000256" key="5">
    <source>
        <dbReference type="PROSITE-ProRule" id="PRU00782"/>
    </source>
</evidence>
<comment type="caution">
    <text evidence="7">The sequence shown here is derived from an EMBL/GenBank/DDBJ whole genome shotgun (WGS) entry which is preliminary data.</text>
</comment>
<dbReference type="InterPro" id="IPR051724">
    <property type="entry name" value="Actin_motor_Myosin"/>
</dbReference>
<dbReference type="PROSITE" id="PS51456">
    <property type="entry name" value="MYOSIN_MOTOR"/>
    <property type="match status" value="1"/>
</dbReference>
<keyword evidence="8" id="KW-1185">Reference proteome</keyword>
<dbReference type="InterPro" id="IPR001609">
    <property type="entry name" value="Myosin_head_motor_dom-like"/>
</dbReference>
<dbReference type="Gene3D" id="1.20.120.720">
    <property type="entry name" value="Myosin VI head, motor domain, U50 subdomain"/>
    <property type="match status" value="1"/>
</dbReference>
<keyword evidence="5" id="KW-0009">Actin-binding</keyword>
<proteinExistence type="inferred from homology"/>
<feature type="binding site" evidence="5">
    <location>
        <begin position="157"/>
        <end position="164"/>
    </location>
    <ligand>
        <name>ATP</name>
        <dbReference type="ChEBI" id="CHEBI:30616"/>
    </ligand>
</feature>
<evidence type="ECO:0000256" key="4">
    <source>
        <dbReference type="ARBA" id="ARBA00023175"/>
    </source>
</evidence>
<protein>
    <recommendedName>
        <fullName evidence="6">Myosin motor domain-containing protein</fullName>
    </recommendedName>
</protein>
<gene>
    <name evidence="7" type="ORF">PEVE_00044181</name>
</gene>
<keyword evidence="2 5" id="KW-0067">ATP-binding</keyword>
<dbReference type="Proteomes" id="UP001159427">
    <property type="component" value="Unassembled WGS sequence"/>
</dbReference>
<dbReference type="Gene3D" id="3.40.850.10">
    <property type="entry name" value="Kinesin motor domain"/>
    <property type="match status" value="1"/>
</dbReference>
<dbReference type="PANTHER" id="PTHR46049:SF3">
    <property type="entry name" value="MYOSIN VIIA"/>
    <property type="match status" value="1"/>
</dbReference>
<feature type="domain" description="Myosin motor" evidence="6">
    <location>
        <begin position="63"/>
        <end position="448"/>
    </location>
</feature>
<keyword evidence="1 5" id="KW-0547">Nucleotide-binding</keyword>
<dbReference type="Pfam" id="PF00063">
    <property type="entry name" value="Myosin_head"/>
    <property type="match status" value="1"/>
</dbReference>
<sequence>MESFYEVGSRVWLLEGEDWVPATVTESKGAEVTFRTEYDKTYSIAKDSLNRQKVTPMHQTSVDGVDDMANLGDLHDAAILHNLHLRYKNDKIYTYIGSILCAVNPYYVVEGLYDASVMNSYREKHIGELPPHIFAIANECYYSMWKKGESQCVLISGESGAGKTESTKFILKYLSDVSRGTGETENMPKVEDAIIQSSPIMEAFGNAKTVYNNNSSRFGKFIHLKFNSKGRMDGGSIQDCILFLANRVVRQNPGERNYHIFYSLLAGASEDQRSEYLVFEQSSRFCPFLAAEAIEESLVQSEYNLYKNAMKVMCLTDEEISDVLQVISGVLQLGNVHFMAAGGAQIAEKSVLENVANLLRVDIYELSDALTQKSMTLRGEEILSPLSVEQALDSRDSMAMNLYACTFKWLINKINQRIKGNDSFSSIGVLDIFGFENFDVSHGTALCT</sequence>
<evidence type="ECO:0000259" key="6">
    <source>
        <dbReference type="PROSITE" id="PS51456"/>
    </source>
</evidence>
<evidence type="ECO:0000256" key="1">
    <source>
        <dbReference type="ARBA" id="ARBA00022741"/>
    </source>
</evidence>
<dbReference type="SMART" id="SM00242">
    <property type="entry name" value="MYSc"/>
    <property type="match status" value="1"/>
</dbReference>
<reference evidence="7 8" key="1">
    <citation type="submission" date="2022-05" db="EMBL/GenBank/DDBJ databases">
        <authorList>
            <consortium name="Genoscope - CEA"/>
            <person name="William W."/>
        </authorList>
    </citation>
    <scope>NUCLEOTIDE SEQUENCE [LARGE SCALE GENOMIC DNA]</scope>
</reference>
<dbReference type="InterPro" id="IPR040640">
    <property type="entry name" value="MyoX_N_SH3"/>
</dbReference>
<dbReference type="PRINTS" id="PR00193">
    <property type="entry name" value="MYOSINHEAVY"/>
</dbReference>